<dbReference type="EMBL" id="JANAVB010017196">
    <property type="protein sequence ID" value="KAJ6830817.1"/>
    <property type="molecule type" value="Genomic_DNA"/>
</dbReference>
<dbReference type="PANTHER" id="PTHR10826">
    <property type="entry name" value="COMPLEMENT COMPONENT 1"/>
    <property type="match status" value="1"/>
</dbReference>
<keyword evidence="3" id="KW-1185">Reference proteome</keyword>
<dbReference type="Pfam" id="PF02330">
    <property type="entry name" value="MAM33"/>
    <property type="match status" value="1"/>
</dbReference>
<organism evidence="2 3">
    <name type="scientific">Iris pallida</name>
    <name type="common">Sweet iris</name>
    <dbReference type="NCBI Taxonomy" id="29817"/>
    <lineage>
        <taxon>Eukaryota</taxon>
        <taxon>Viridiplantae</taxon>
        <taxon>Streptophyta</taxon>
        <taxon>Embryophyta</taxon>
        <taxon>Tracheophyta</taxon>
        <taxon>Spermatophyta</taxon>
        <taxon>Magnoliopsida</taxon>
        <taxon>Liliopsida</taxon>
        <taxon>Asparagales</taxon>
        <taxon>Iridaceae</taxon>
        <taxon>Iridoideae</taxon>
        <taxon>Irideae</taxon>
        <taxon>Iris</taxon>
    </lineage>
</organism>
<protein>
    <recommendedName>
        <fullName evidence="4">Mitochondrial glycoprotein</fullName>
    </recommendedName>
</protein>
<reference evidence="2" key="1">
    <citation type="journal article" date="2023" name="GigaByte">
        <title>Genome assembly of the bearded iris, Iris pallida Lam.</title>
        <authorList>
            <person name="Bruccoleri R.E."/>
            <person name="Oakeley E.J."/>
            <person name="Faust A.M.E."/>
            <person name="Altorfer M."/>
            <person name="Dessus-Babus S."/>
            <person name="Burckhardt D."/>
            <person name="Oertli M."/>
            <person name="Naumann U."/>
            <person name="Petersen F."/>
            <person name="Wong J."/>
        </authorList>
    </citation>
    <scope>NUCLEOTIDE SEQUENCE</scope>
    <source>
        <strain evidence="2">GSM-AAB239-AS_SAM_17_03QT</strain>
    </source>
</reference>
<reference evidence="2" key="2">
    <citation type="submission" date="2023-04" db="EMBL/GenBank/DDBJ databases">
        <authorList>
            <person name="Bruccoleri R.E."/>
            <person name="Oakeley E.J."/>
            <person name="Faust A.-M."/>
            <person name="Dessus-Babus S."/>
            <person name="Altorfer M."/>
            <person name="Burckhardt D."/>
            <person name="Oertli M."/>
            <person name="Naumann U."/>
            <person name="Petersen F."/>
            <person name="Wong J."/>
        </authorList>
    </citation>
    <scope>NUCLEOTIDE SEQUENCE</scope>
    <source>
        <strain evidence="2">GSM-AAB239-AS_SAM_17_03QT</strain>
        <tissue evidence="2">Leaf</tissue>
    </source>
</reference>
<evidence type="ECO:0000313" key="3">
    <source>
        <dbReference type="Proteomes" id="UP001140949"/>
    </source>
</evidence>
<evidence type="ECO:0008006" key="4">
    <source>
        <dbReference type="Google" id="ProtNLM"/>
    </source>
</evidence>
<proteinExistence type="predicted"/>
<evidence type="ECO:0000256" key="1">
    <source>
        <dbReference type="SAM" id="MobiDB-lite"/>
    </source>
</evidence>
<evidence type="ECO:0000313" key="2">
    <source>
        <dbReference type="EMBL" id="KAJ6830817.1"/>
    </source>
</evidence>
<sequence length="273" mass="30347">MAFSAAIRRAVSSAVTLAARASGRPSSVQSFGGVLSKQTLVSGRGGLLLHPPPRVASSSFSSSAVATDKPASDANLLKVIDAEIKCAEECDDHDRVEEIPERFPFEIQDEKGMNIITLKRTYQDENIEVIVSMPSLVTGEEPENTREANHQDDEDGGEDNDNEKPTQSSIPITVNIGKESGLSLEFSCTAYPDEVVIDAMSVRDSTRSDEEMVAYEGPEFQELDDNLQKAFHKYLELRGISAITTNFLHEYMINKDSREYLFWLKNLKQFFEK</sequence>
<dbReference type="GO" id="GO:0005759">
    <property type="term" value="C:mitochondrial matrix"/>
    <property type="evidence" value="ECO:0007669"/>
    <property type="project" value="InterPro"/>
</dbReference>
<comment type="caution">
    <text evidence="2">The sequence shown here is derived from an EMBL/GenBank/DDBJ whole genome shotgun (WGS) entry which is preliminary data.</text>
</comment>
<gene>
    <name evidence="2" type="ORF">M6B38_352300</name>
</gene>
<dbReference type="PANTHER" id="PTHR10826:SF41">
    <property type="entry name" value="MITOCHONDRIAL GLYCOPROTEIN FAMILY PROTEIN"/>
    <property type="match status" value="1"/>
</dbReference>
<feature type="compositionally biased region" description="Acidic residues" evidence="1">
    <location>
        <begin position="152"/>
        <end position="161"/>
    </location>
</feature>
<dbReference type="InterPro" id="IPR003428">
    <property type="entry name" value="MAM33"/>
</dbReference>
<dbReference type="InterPro" id="IPR036561">
    <property type="entry name" value="MAM33_sf"/>
</dbReference>
<feature type="region of interest" description="Disordered" evidence="1">
    <location>
        <begin position="134"/>
        <end position="171"/>
    </location>
</feature>
<dbReference type="FunFam" id="3.10.280.10:FF:000002">
    <property type="entry name" value="Mitochondrial glycoprotein family protein"/>
    <property type="match status" value="1"/>
</dbReference>
<accession>A0AAX6GR83</accession>
<dbReference type="SUPFAM" id="SSF54529">
    <property type="entry name" value="Mitochondrial glycoprotein MAM33-like"/>
    <property type="match status" value="1"/>
</dbReference>
<name>A0AAX6GR83_IRIPA</name>
<dbReference type="Gene3D" id="3.10.280.10">
    <property type="entry name" value="Mitochondrial glycoprotein"/>
    <property type="match status" value="1"/>
</dbReference>
<dbReference type="AlphaFoldDB" id="A0AAX6GR83"/>
<dbReference type="Proteomes" id="UP001140949">
    <property type="component" value="Unassembled WGS sequence"/>
</dbReference>